<feature type="domain" description="Thioredoxin" evidence="1">
    <location>
        <begin position="6"/>
        <end position="86"/>
    </location>
</feature>
<evidence type="ECO:0000313" key="3">
    <source>
        <dbReference type="Proteomes" id="UP000609346"/>
    </source>
</evidence>
<reference evidence="2 3" key="1">
    <citation type="submission" date="2020-09" db="EMBL/GenBank/DDBJ databases">
        <title>Paenibacillus sp. strain PR3 16S rRNA gene Genome sequencing and assembly.</title>
        <authorList>
            <person name="Kim J."/>
        </authorList>
    </citation>
    <scope>NUCLEOTIDE SEQUENCE [LARGE SCALE GENOMIC DNA]</scope>
    <source>
        <strain evidence="2 3">PR3</strain>
    </source>
</reference>
<dbReference type="Gene3D" id="3.40.30.10">
    <property type="entry name" value="Glutaredoxin"/>
    <property type="match status" value="1"/>
</dbReference>
<dbReference type="CDD" id="cd02947">
    <property type="entry name" value="TRX_family"/>
    <property type="match status" value="1"/>
</dbReference>
<dbReference type="Proteomes" id="UP000609346">
    <property type="component" value="Unassembled WGS sequence"/>
</dbReference>
<comment type="caution">
    <text evidence="2">The sequence shown here is derived from an EMBL/GenBank/DDBJ whole genome shotgun (WGS) entry which is preliminary data.</text>
</comment>
<proteinExistence type="predicted"/>
<dbReference type="InterPro" id="IPR036249">
    <property type="entry name" value="Thioredoxin-like_sf"/>
</dbReference>
<keyword evidence="3" id="KW-1185">Reference proteome</keyword>
<dbReference type="Pfam" id="PF00085">
    <property type="entry name" value="Thioredoxin"/>
    <property type="match status" value="1"/>
</dbReference>
<sequence>MAIAEWTEKELLGQVEKKEGREAVLFYTAMCGTCKVAERMLEIVEATGVPIGIHRININYAPILRERWRVASVPCLVLLEDGEPIRMEYAMGSVDHLYRMLQ</sequence>
<accession>A0ABR8N1P7</accession>
<evidence type="ECO:0000313" key="2">
    <source>
        <dbReference type="EMBL" id="MBD3921292.1"/>
    </source>
</evidence>
<gene>
    <name evidence="2" type="ORF">H8B09_21165</name>
</gene>
<organism evidence="2 3">
    <name type="scientific">Paenibacillus terricola</name>
    <dbReference type="NCBI Taxonomy" id="2763503"/>
    <lineage>
        <taxon>Bacteria</taxon>
        <taxon>Bacillati</taxon>
        <taxon>Bacillota</taxon>
        <taxon>Bacilli</taxon>
        <taxon>Bacillales</taxon>
        <taxon>Paenibacillaceae</taxon>
        <taxon>Paenibacillus</taxon>
    </lineage>
</organism>
<name>A0ABR8N1P7_9BACL</name>
<dbReference type="EMBL" id="JACXZA010000005">
    <property type="protein sequence ID" value="MBD3921292.1"/>
    <property type="molecule type" value="Genomic_DNA"/>
</dbReference>
<protein>
    <submittedName>
        <fullName evidence="2">Thioredoxin family protein</fullName>
    </submittedName>
</protein>
<dbReference type="SUPFAM" id="SSF52833">
    <property type="entry name" value="Thioredoxin-like"/>
    <property type="match status" value="1"/>
</dbReference>
<evidence type="ECO:0000259" key="1">
    <source>
        <dbReference type="Pfam" id="PF00085"/>
    </source>
</evidence>
<dbReference type="InterPro" id="IPR013766">
    <property type="entry name" value="Thioredoxin_domain"/>
</dbReference>